<organism evidence="4 5">
    <name type="scientific">Litorilinea aerophila</name>
    <dbReference type="NCBI Taxonomy" id="1204385"/>
    <lineage>
        <taxon>Bacteria</taxon>
        <taxon>Bacillati</taxon>
        <taxon>Chloroflexota</taxon>
        <taxon>Caldilineae</taxon>
        <taxon>Caldilineales</taxon>
        <taxon>Caldilineaceae</taxon>
        <taxon>Litorilinea</taxon>
    </lineage>
</organism>
<gene>
    <name evidence="4" type="ORF">FKZ61_05385</name>
</gene>
<comment type="similarity">
    <text evidence="1">Belongs to the bacterial solute-binding protein 8 family.</text>
</comment>
<feature type="chain" id="PRO_5022061679" evidence="2">
    <location>
        <begin position="31"/>
        <end position="349"/>
    </location>
</feature>
<evidence type="ECO:0000313" key="5">
    <source>
        <dbReference type="Proteomes" id="UP000317371"/>
    </source>
</evidence>
<dbReference type="InParanoid" id="A0A540VJX4"/>
<dbReference type="InterPro" id="IPR002491">
    <property type="entry name" value="ABC_transptr_periplasmic_BD"/>
</dbReference>
<feature type="domain" description="Fe/B12 periplasmic-binding" evidence="3">
    <location>
        <begin position="70"/>
        <end position="343"/>
    </location>
</feature>
<dbReference type="EMBL" id="VIGC01000005">
    <property type="protein sequence ID" value="TQE97067.1"/>
    <property type="molecule type" value="Genomic_DNA"/>
</dbReference>
<dbReference type="InterPro" id="IPR050902">
    <property type="entry name" value="ABC_Transporter_SBP"/>
</dbReference>
<comment type="caution">
    <text evidence="4">The sequence shown here is derived from an EMBL/GenBank/DDBJ whole genome shotgun (WGS) entry which is preliminary data.</text>
</comment>
<dbReference type="Proteomes" id="UP000317371">
    <property type="component" value="Unassembled WGS sequence"/>
</dbReference>
<dbReference type="PROSITE" id="PS51257">
    <property type="entry name" value="PROKAR_LIPOPROTEIN"/>
    <property type="match status" value="1"/>
</dbReference>
<dbReference type="PROSITE" id="PS50983">
    <property type="entry name" value="FE_B12_PBP"/>
    <property type="match status" value="1"/>
</dbReference>
<reference evidence="4 5" key="1">
    <citation type="submission" date="2019-06" db="EMBL/GenBank/DDBJ databases">
        <title>Genome sequence of Litorilinea aerophila BAA-2444.</title>
        <authorList>
            <person name="Maclea K.S."/>
            <person name="Maurais E.G."/>
            <person name="Iannazzi L.C."/>
        </authorList>
    </citation>
    <scope>NUCLEOTIDE SEQUENCE [LARGE SCALE GENOMIC DNA]</scope>
    <source>
        <strain evidence="4 5">ATCC BAA-2444</strain>
    </source>
</reference>
<name>A0A540VJX4_9CHLR</name>
<dbReference type="AlphaFoldDB" id="A0A540VJX4"/>
<keyword evidence="2" id="KW-0732">Signal</keyword>
<evidence type="ECO:0000313" key="4">
    <source>
        <dbReference type="EMBL" id="TQE97067.1"/>
    </source>
</evidence>
<dbReference type="FunCoup" id="A0A540VJX4">
    <property type="interactions" value="223"/>
</dbReference>
<dbReference type="PANTHER" id="PTHR30535:SF7">
    <property type="entry name" value="IRON(III) DICITRATE-BINDING PROTEIN"/>
    <property type="match status" value="1"/>
</dbReference>
<sequence>MREPLSRYVRSYARSFVRLIGSGLVALWLAACTATLPPATTPQPAASPAGFPVTIDNCGLTISYPAPPTRAVTMNQAATEIMLSLGLGDHMVGTAYLDDAILPELEEAYQAIPVLADEYPSQEVLLVAEPDFVYGAYRSAFGDEAAGPRERLLELGIRSYLSVASCEDPALRPERVTFETVYDEIRDIGRIFGASDRAEALVAAMQARLDQVAAANGQETEPLRVFWFDSGDDEPFAGACCGAPNMILEAAGAQNIFADASGSWATVSWEEVIARDPQAIVVIDAEWSPAQEKIELLRSNPAYATITAVQQERFVVLPFSATTLGVRNAQAVVDLAQGLYPDRFAAHGE</sequence>
<feature type="signal peptide" evidence="2">
    <location>
        <begin position="1"/>
        <end position="30"/>
    </location>
</feature>
<evidence type="ECO:0000256" key="2">
    <source>
        <dbReference type="SAM" id="SignalP"/>
    </source>
</evidence>
<evidence type="ECO:0000256" key="1">
    <source>
        <dbReference type="ARBA" id="ARBA00008814"/>
    </source>
</evidence>
<protein>
    <submittedName>
        <fullName evidence="4">ABC transporter substrate-binding protein</fullName>
    </submittedName>
</protein>
<dbReference type="Pfam" id="PF01497">
    <property type="entry name" value="Peripla_BP_2"/>
    <property type="match status" value="1"/>
</dbReference>
<dbReference type="PANTHER" id="PTHR30535">
    <property type="entry name" value="VITAMIN B12-BINDING PROTEIN"/>
    <property type="match status" value="1"/>
</dbReference>
<dbReference type="OrthoDB" id="9787830at2"/>
<accession>A0A540VJX4</accession>
<dbReference type="SUPFAM" id="SSF53807">
    <property type="entry name" value="Helical backbone' metal receptor"/>
    <property type="match status" value="1"/>
</dbReference>
<proteinExistence type="inferred from homology"/>
<evidence type="ECO:0000259" key="3">
    <source>
        <dbReference type="PROSITE" id="PS50983"/>
    </source>
</evidence>
<dbReference type="CDD" id="cd01148">
    <property type="entry name" value="TroA_a"/>
    <property type="match status" value="1"/>
</dbReference>
<keyword evidence="5" id="KW-1185">Reference proteome</keyword>
<dbReference type="Gene3D" id="3.40.50.1980">
    <property type="entry name" value="Nitrogenase molybdenum iron protein domain"/>
    <property type="match status" value="2"/>
</dbReference>